<evidence type="ECO:0008006" key="2">
    <source>
        <dbReference type="Google" id="ProtNLM"/>
    </source>
</evidence>
<proteinExistence type="predicted"/>
<dbReference type="AlphaFoldDB" id="A0A381TSQ7"/>
<gene>
    <name evidence="1" type="ORF">METZ01_LOCUS71936</name>
</gene>
<evidence type="ECO:0000313" key="1">
    <source>
        <dbReference type="EMBL" id="SVA19082.1"/>
    </source>
</evidence>
<dbReference type="Gene3D" id="3.40.50.2000">
    <property type="entry name" value="Glycogen Phosphorylase B"/>
    <property type="match status" value="1"/>
</dbReference>
<dbReference type="Pfam" id="PF13692">
    <property type="entry name" value="Glyco_trans_1_4"/>
    <property type="match status" value="1"/>
</dbReference>
<protein>
    <recommendedName>
        <fullName evidence="2">Glycosyl transferase family 1 domain-containing protein</fullName>
    </recommendedName>
</protein>
<reference evidence="1" key="1">
    <citation type="submission" date="2018-05" db="EMBL/GenBank/DDBJ databases">
        <authorList>
            <person name="Lanie J.A."/>
            <person name="Ng W.-L."/>
            <person name="Kazmierczak K.M."/>
            <person name="Andrzejewski T.M."/>
            <person name="Davidsen T.M."/>
            <person name="Wayne K.J."/>
            <person name="Tettelin H."/>
            <person name="Glass J.I."/>
            <person name="Rusch D."/>
            <person name="Podicherti R."/>
            <person name="Tsui H.-C.T."/>
            <person name="Winkler M.E."/>
        </authorList>
    </citation>
    <scope>NUCLEOTIDE SEQUENCE</scope>
</reference>
<dbReference type="EMBL" id="UINC01005103">
    <property type="protein sequence ID" value="SVA19082.1"/>
    <property type="molecule type" value="Genomic_DNA"/>
</dbReference>
<dbReference type="SUPFAM" id="SSF53756">
    <property type="entry name" value="UDP-Glycosyltransferase/glycogen phosphorylase"/>
    <property type="match status" value="1"/>
</dbReference>
<accession>A0A381TSQ7</accession>
<name>A0A381TSQ7_9ZZZZ</name>
<sequence length="329" mass="37377">MVKKLRVFINFTEVRGPYGGTNSFLKTLWHWLRQQGVEVTNMVDSSFDVALLSGLTDGVELSFVKAIAARGVPIVHRKVGYRVSGSREMRRMTDGVVWGDKLQIEFTPHISHTVFQSEYSRDVFQDSGFDGPYSVIHNGVDEAIFNTKVTTGWFGRRKTTREWWNGSDPLRVIVSTWSADQNKGFADYMEIDRLLANQRDVQVALVGRTPPDALFRHIKVRRPRPRARLARLLKHAHIILQLARYETCSNALIEGLNCGLPAIYLDSGSNKEIAATYGVPYVDGWPKALETMQARYREFLSRIDNNPYRISVVGPQYLKLLTNVLASRS</sequence>
<organism evidence="1">
    <name type="scientific">marine metagenome</name>
    <dbReference type="NCBI Taxonomy" id="408172"/>
    <lineage>
        <taxon>unclassified sequences</taxon>
        <taxon>metagenomes</taxon>
        <taxon>ecological metagenomes</taxon>
    </lineage>
</organism>